<keyword evidence="5 8" id="KW-0808">Transferase</keyword>
<dbReference type="InterPro" id="IPR004839">
    <property type="entry name" value="Aminotransferase_I/II_large"/>
</dbReference>
<feature type="domain" description="Aminotransferase class I/classII large" evidence="7">
    <location>
        <begin position="46"/>
        <end position="392"/>
    </location>
</feature>
<evidence type="ECO:0000256" key="2">
    <source>
        <dbReference type="ARBA" id="ARBA00007441"/>
    </source>
</evidence>
<dbReference type="GO" id="GO:0008483">
    <property type="term" value="F:transaminase activity"/>
    <property type="evidence" value="ECO:0007669"/>
    <property type="project" value="UniProtKB-KW"/>
</dbReference>
<name>A0A7G6E2R6_THEFR</name>
<dbReference type="InterPro" id="IPR015422">
    <property type="entry name" value="PyrdxlP-dep_Trfase_small"/>
</dbReference>
<dbReference type="PANTHER" id="PTHR42790">
    <property type="entry name" value="AMINOTRANSFERASE"/>
    <property type="match status" value="1"/>
</dbReference>
<dbReference type="EMBL" id="CP045798">
    <property type="protein sequence ID" value="QNB46370.1"/>
    <property type="molecule type" value="Genomic_DNA"/>
</dbReference>
<evidence type="ECO:0000256" key="3">
    <source>
        <dbReference type="ARBA" id="ARBA00011738"/>
    </source>
</evidence>
<dbReference type="CDD" id="cd00609">
    <property type="entry name" value="AAT_like"/>
    <property type="match status" value="1"/>
</dbReference>
<keyword evidence="6" id="KW-0663">Pyridoxal phosphate</keyword>
<dbReference type="Gene3D" id="3.90.1150.10">
    <property type="entry name" value="Aspartate Aminotransferase, domain 1"/>
    <property type="match status" value="1"/>
</dbReference>
<comment type="subunit">
    <text evidence="3">Homodimer.</text>
</comment>
<dbReference type="Proteomes" id="UP000515847">
    <property type="component" value="Chromosome"/>
</dbReference>
<dbReference type="SUPFAM" id="SSF53383">
    <property type="entry name" value="PLP-dependent transferases"/>
    <property type="match status" value="1"/>
</dbReference>
<accession>A0A7G6E2R6</accession>
<dbReference type="FunFam" id="3.40.640.10:FF:000053">
    <property type="entry name" value="Aminotransferase, class I"/>
    <property type="match status" value="1"/>
</dbReference>
<gene>
    <name evidence="8" type="ORF">BR63_08605</name>
</gene>
<evidence type="ECO:0000256" key="5">
    <source>
        <dbReference type="ARBA" id="ARBA00022679"/>
    </source>
</evidence>
<dbReference type="OrthoDB" id="9808770at2"/>
<keyword evidence="4 8" id="KW-0032">Aminotransferase</keyword>
<dbReference type="GO" id="GO:1901605">
    <property type="term" value="P:alpha-amino acid metabolic process"/>
    <property type="evidence" value="ECO:0007669"/>
    <property type="project" value="TreeGrafter"/>
</dbReference>
<evidence type="ECO:0000256" key="6">
    <source>
        <dbReference type="ARBA" id="ARBA00022898"/>
    </source>
</evidence>
<dbReference type="AlphaFoldDB" id="A0A7G6E2R6"/>
<dbReference type="Pfam" id="PF00155">
    <property type="entry name" value="Aminotran_1_2"/>
    <property type="match status" value="1"/>
</dbReference>
<dbReference type="InterPro" id="IPR015424">
    <property type="entry name" value="PyrdxlP-dep_Trfase"/>
</dbReference>
<dbReference type="Gene3D" id="3.40.640.10">
    <property type="entry name" value="Type I PLP-dependent aspartate aminotransferase-like (Major domain)"/>
    <property type="match status" value="1"/>
</dbReference>
<proteinExistence type="inferred from homology"/>
<evidence type="ECO:0000256" key="4">
    <source>
        <dbReference type="ARBA" id="ARBA00022576"/>
    </source>
</evidence>
<dbReference type="InterPro" id="IPR050859">
    <property type="entry name" value="Class-I_PLP-dep_aminotransf"/>
</dbReference>
<evidence type="ECO:0000313" key="9">
    <source>
        <dbReference type="Proteomes" id="UP000515847"/>
    </source>
</evidence>
<comment type="cofactor">
    <cofactor evidence="1">
        <name>pyridoxal 5'-phosphate</name>
        <dbReference type="ChEBI" id="CHEBI:597326"/>
    </cofactor>
</comment>
<protein>
    <submittedName>
        <fullName evidence="8">Aminotransferase class I/II-fold pyridoxal phosphate-dependent enzyme</fullName>
    </submittedName>
</protein>
<keyword evidence="9" id="KW-1185">Reference proteome</keyword>
<evidence type="ECO:0000259" key="7">
    <source>
        <dbReference type="Pfam" id="PF00155"/>
    </source>
</evidence>
<evidence type="ECO:0000313" key="8">
    <source>
        <dbReference type="EMBL" id="QNB46370.1"/>
    </source>
</evidence>
<dbReference type="KEGG" id="tfr:BR63_08605"/>
<organism evidence="8 9">
    <name type="scientific">Thermanaerosceptrum fracticalcis</name>
    <dbReference type="NCBI Taxonomy" id="1712410"/>
    <lineage>
        <taxon>Bacteria</taxon>
        <taxon>Bacillati</taxon>
        <taxon>Bacillota</taxon>
        <taxon>Clostridia</taxon>
        <taxon>Eubacteriales</taxon>
        <taxon>Peptococcaceae</taxon>
        <taxon>Thermanaerosceptrum</taxon>
    </lineage>
</organism>
<comment type="similarity">
    <text evidence="2">Belongs to the class-I pyridoxal-phosphate-dependent aminotransferase family.</text>
</comment>
<evidence type="ECO:0000256" key="1">
    <source>
        <dbReference type="ARBA" id="ARBA00001933"/>
    </source>
</evidence>
<reference evidence="8 9" key="1">
    <citation type="journal article" date="2019" name="Front. Microbiol.">
        <title>Thermoanaerosceptrum fracticalcis gen. nov. sp. nov., a Novel Fumarate-Fermenting Microorganism From a Deep Fractured Carbonate Aquifer of the US Great Basin.</title>
        <authorList>
            <person name="Hamilton-Brehm S.D."/>
            <person name="Stewart L.E."/>
            <person name="Zavarin M."/>
            <person name="Caldwell M."/>
            <person name="Lawson P.A."/>
            <person name="Onstott T.C."/>
            <person name="Grzymski J."/>
            <person name="Neveux I."/>
            <person name="Lollar B.S."/>
            <person name="Russell C.E."/>
            <person name="Moser D.P."/>
        </authorList>
    </citation>
    <scope>NUCLEOTIDE SEQUENCE [LARGE SCALE GENOMIC DNA]</scope>
    <source>
        <strain evidence="8 9">DRI-13</strain>
    </source>
</reference>
<dbReference type="PANTHER" id="PTHR42790:SF19">
    <property type="entry name" value="KYNURENINE_ALPHA-AMINOADIPATE AMINOTRANSFERASE, MITOCHONDRIAL"/>
    <property type="match status" value="1"/>
</dbReference>
<dbReference type="InterPro" id="IPR015421">
    <property type="entry name" value="PyrdxlP-dep_Trfase_major"/>
</dbReference>
<sequence length="410" mass="45892">MFKIQGFFAERAKHHNASDIKEAFHLAEKPSVISFAGGFPGPHTFPREIVKKLLEKVVSERGESSLQYAPTEGVSELRKLLAREMTREGVAADASDILITSGSQQGLDLLCKAFIDPGDVVLVEIPSYMGALGAMDNYEADKVGIPLDGEGICVDLLETTLQRLQREGRKPKLLYLVTNFSNPAGVTLSWERRKKVIELAQKYDFLILEDNPYGAINFLEKIPPHIKTLDQEGRVIYLGSFSKSFMPGIKIGWLCAHSAIIDKLTMVKQGTDLCTNSLGQYLALYFMKEGYLQEHIGCLTDIYRKKRDTMLQAMHRYFPAEVSWTEPRGGFFTFVTLPAGINAKTMLTKAIQFDVAYVPGNCFFVNGQGHNTLRLAYSQVELEKIEEGIQRLARVISEEMKGLQKESFCA</sequence>
<dbReference type="GO" id="GO:0030170">
    <property type="term" value="F:pyridoxal phosphate binding"/>
    <property type="evidence" value="ECO:0007669"/>
    <property type="project" value="InterPro"/>
</dbReference>
<dbReference type="RefSeq" id="WP_051965771.1">
    <property type="nucleotide sequence ID" value="NZ_CP045798.1"/>
</dbReference>